<sequence length="128" mass="15377">EIGVPDGPRENIWEFPLENKSPAKKYAKYTLRGTTSNTYKERLDKWFRRLCRAFEGEWCIPHEFPKVLEGEVEFKVYQHFSLGSFHMRSKEKYPWCKFPFAFTARYFKDSVNKFHDAHQLQFDIGKVD</sequence>
<evidence type="ECO:0000313" key="1">
    <source>
        <dbReference type="EMBL" id="KAH9310282.1"/>
    </source>
</evidence>
<gene>
    <name evidence="1" type="ORF">KI387_044687</name>
</gene>
<evidence type="ECO:0000313" key="2">
    <source>
        <dbReference type="Proteomes" id="UP000824469"/>
    </source>
</evidence>
<feature type="non-terminal residue" evidence="1">
    <location>
        <position position="1"/>
    </location>
</feature>
<feature type="non-terminal residue" evidence="1">
    <location>
        <position position="128"/>
    </location>
</feature>
<dbReference type="EMBL" id="JAHRHJ020000007">
    <property type="protein sequence ID" value="KAH9310282.1"/>
    <property type="molecule type" value="Genomic_DNA"/>
</dbReference>
<reference evidence="1 2" key="1">
    <citation type="journal article" date="2021" name="Nat. Plants">
        <title>The Taxus genome provides insights into paclitaxel biosynthesis.</title>
        <authorList>
            <person name="Xiong X."/>
            <person name="Gou J."/>
            <person name="Liao Q."/>
            <person name="Li Y."/>
            <person name="Zhou Q."/>
            <person name="Bi G."/>
            <person name="Li C."/>
            <person name="Du R."/>
            <person name="Wang X."/>
            <person name="Sun T."/>
            <person name="Guo L."/>
            <person name="Liang H."/>
            <person name="Lu P."/>
            <person name="Wu Y."/>
            <person name="Zhang Z."/>
            <person name="Ro D.K."/>
            <person name="Shang Y."/>
            <person name="Huang S."/>
            <person name="Yan J."/>
        </authorList>
    </citation>
    <scope>NUCLEOTIDE SEQUENCE [LARGE SCALE GENOMIC DNA]</scope>
    <source>
        <strain evidence="1">Ta-2019</strain>
    </source>
</reference>
<protein>
    <submittedName>
        <fullName evidence="1">Uncharacterized protein</fullName>
    </submittedName>
</protein>
<proteinExistence type="predicted"/>
<keyword evidence="2" id="KW-1185">Reference proteome</keyword>
<accession>A0AA38L7K9</accession>
<name>A0AA38L7K9_TAXCH</name>
<dbReference type="AlphaFoldDB" id="A0AA38L7K9"/>
<dbReference type="Proteomes" id="UP000824469">
    <property type="component" value="Unassembled WGS sequence"/>
</dbReference>
<organism evidence="1 2">
    <name type="scientific">Taxus chinensis</name>
    <name type="common">Chinese yew</name>
    <name type="synonym">Taxus wallichiana var. chinensis</name>
    <dbReference type="NCBI Taxonomy" id="29808"/>
    <lineage>
        <taxon>Eukaryota</taxon>
        <taxon>Viridiplantae</taxon>
        <taxon>Streptophyta</taxon>
        <taxon>Embryophyta</taxon>
        <taxon>Tracheophyta</taxon>
        <taxon>Spermatophyta</taxon>
        <taxon>Pinopsida</taxon>
        <taxon>Pinidae</taxon>
        <taxon>Conifers II</taxon>
        <taxon>Cupressales</taxon>
        <taxon>Taxaceae</taxon>
        <taxon>Taxus</taxon>
    </lineage>
</organism>
<comment type="caution">
    <text evidence="1">The sequence shown here is derived from an EMBL/GenBank/DDBJ whole genome shotgun (WGS) entry which is preliminary data.</text>
</comment>